<keyword evidence="1" id="KW-0805">Transcription regulation</keyword>
<dbReference type="InterPro" id="IPR036388">
    <property type="entry name" value="WH-like_DNA-bd_sf"/>
</dbReference>
<evidence type="ECO:0000256" key="3">
    <source>
        <dbReference type="ARBA" id="ARBA00023163"/>
    </source>
</evidence>
<keyword evidence="2" id="KW-0238">DNA-binding</keyword>
<name>A0ABX8GV06_9BACT</name>
<dbReference type="Pfam" id="PF00392">
    <property type="entry name" value="GntR"/>
    <property type="match status" value="1"/>
</dbReference>
<sequence>MEQSIFNTFRKIEIEKPVDKIIKQVKSLISSGQLNPGDKLPSERKLSEHFAIGRTHVRDAIRKLEFYGILKTLPQSGTVVAGFGISALEGLITDVLDLEGSDFNSLVETRVILETNTAKYAAIRRDDKDIMSISSALTAYETAVKKGKDNVEHDLMFHMKIAEASKNSVLKSLMMIVAPDIITFFKEKEICSGNKPSRALDEHYAILEHISNRDPEKAEQAMFQHLKEIIQHPNM</sequence>
<dbReference type="InterPro" id="IPR036390">
    <property type="entry name" value="WH_DNA-bd_sf"/>
</dbReference>
<organism evidence="5 6">
    <name type="scientific">Flammeovirga kamogawensis</name>
    <dbReference type="NCBI Taxonomy" id="373891"/>
    <lineage>
        <taxon>Bacteria</taxon>
        <taxon>Pseudomonadati</taxon>
        <taxon>Bacteroidota</taxon>
        <taxon>Cytophagia</taxon>
        <taxon>Cytophagales</taxon>
        <taxon>Flammeovirgaceae</taxon>
        <taxon>Flammeovirga</taxon>
    </lineage>
</organism>
<dbReference type="RefSeq" id="WP_144074631.1">
    <property type="nucleotide sequence ID" value="NZ_CP076128.1"/>
</dbReference>
<evidence type="ECO:0000259" key="4">
    <source>
        <dbReference type="PROSITE" id="PS50949"/>
    </source>
</evidence>
<dbReference type="InterPro" id="IPR011711">
    <property type="entry name" value="GntR_C"/>
</dbReference>
<proteinExistence type="predicted"/>
<keyword evidence="6" id="KW-1185">Reference proteome</keyword>
<accession>A0ABX8GV06</accession>
<dbReference type="SUPFAM" id="SSF48008">
    <property type="entry name" value="GntR ligand-binding domain-like"/>
    <property type="match status" value="1"/>
</dbReference>
<protein>
    <submittedName>
        <fullName evidence="5">FadR family transcriptional regulator</fullName>
    </submittedName>
</protein>
<gene>
    <name evidence="5" type="ORF">KM029_18310</name>
</gene>
<dbReference type="PROSITE" id="PS50949">
    <property type="entry name" value="HTH_GNTR"/>
    <property type="match status" value="1"/>
</dbReference>
<dbReference type="CDD" id="cd07377">
    <property type="entry name" value="WHTH_GntR"/>
    <property type="match status" value="1"/>
</dbReference>
<dbReference type="SMART" id="SM00895">
    <property type="entry name" value="FCD"/>
    <property type="match status" value="1"/>
</dbReference>
<evidence type="ECO:0000256" key="2">
    <source>
        <dbReference type="ARBA" id="ARBA00023125"/>
    </source>
</evidence>
<dbReference type="PANTHER" id="PTHR43537:SF5">
    <property type="entry name" value="UXU OPERON TRANSCRIPTIONAL REGULATOR"/>
    <property type="match status" value="1"/>
</dbReference>
<evidence type="ECO:0000256" key="1">
    <source>
        <dbReference type="ARBA" id="ARBA00023015"/>
    </source>
</evidence>
<dbReference type="Gene3D" id="1.10.10.10">
    <property type="entry name" value="Winged helix-like DNA-binding domain superfamily/Winged helix DNA-binding domain"/>
    <property type="match status" value="1"/>
</dbReference>
<reference evidence="5 6" key="1">
    <citation type="submission" date="2021-05" db="EMBL/GenBank/DDBJ databases">
        <title>Comparative genomic studies on the polysaccharide-degrading batcterial strains of the Flammeovirga genus.</title>
        <authorList>
            <person name="Zewei F."/>
            <person name="Zheng Z."/>
            <person name="Yu L."/>
            <person name="Ruyue G."/>
            <person name="Yanhong M."/>
            <person name="Yuanyuan C."/>
            <person name="Jingyan G."/>
            <person name="Wenjun H."/>
        </authorList>
    </citation>
    <scope>NUCLEOTIDE SEQUENCE [LARGE SCALE GENOMIC DNA]</scope>
    <source>
        <strain evidence="5 6">YS10</strain>
    </source>
</reference>
<dbReference type="InterPro" id="IPR008920">
    <property type="entry name" value="TF_FadR/GntR_C"/>
</dbReference>
<dbReference type="SMART" id="SM00345">
    <property type="entry name" value="HTH_GNTR"/>
    <property type="match status" value="1"/>
</dbReference>
<dbReference type="InterPro" id="IPR000524">
    <property type="entry name" value="Tscrpt_reg_HTH_GntR"/>
</dbReference>
<dbReference type="PANTHER" id="PTHR43537">
    <property type="entry name" value="TRANSCRIPTIONAL REGULATOR, GNTR FAMILY"/>
    <property type="match status" value="1"/>
</dbReference>
<evidence type="ECO:0000313" key="5">
    <source>
        <dbReference type="EMBL" id="QWG07233.1"/>
    </source>
</evidence>
<dbReference type="PRINTS" id="PR00035">
    <property type="entry name" value="HTHGNTR"/>
</dbReference>
<dbReference type="Pfam" id="PF07729">
    <property type="entry name" value="FCD"/>
    <property type="match status" value="1"/>
</dbReference>
<dbReference type="Proteomes" id="UP000682802">
    <property type="component" value="Chromosome 1"/>
</dbReference>
<dbReference type="SUPFAM" id="SSF46785">
    <property type="entry name" value="Winged helix' DNA-binding domain"/>
    <property type="match status" value="1"/>
</dbReference>
<keyword evidence="3" id="KW-0804">Transcription</keyword>
<dbReference type="Gene3D" id="1.20.120.530">
    <property type="entry name" value="GntR ligand-binding domain-like"/>
    <property type="match status" value="1"/>
</dbReference>
<dbReference type="EMBL" id="CP076128">
    <property type="protein sequence ID" value="QWG07233.1"/>
    <property type="molecule type" value="Genomic_DNA"/>
</dbReference>
<evidence type="ECO:0000313" key="6">
    <source>
        <dbReference type="Proteomes" id="UP000682802"/>
    </source>
</evidence>
<feature type="domain" description="HTH gntR-type" evidence="4">
    <location>
        <begin position="15"/>
        <end position="83"/>
    </location>
</feature>